<organism evidence="1 2">
    <name type="scientific">Thermosynechococcus vestitus (strain NIES-2133 / IAM M-273 / BP-1)</name>
    <dbReference type="NCBI Taxonomy" id="197221"/>
    <lineage>
        <taxon>Bacteria</taxon>
        <taxon>Bacillati</taxon>
        <taxon>Cyanobacteriota</taxon>
        <taxon>Cyanophyceae</taxon>
        <taxon>Acaryochloridales</taxon>
        <taxon>Thermosynechococcaceae</taxon>
        <taxon>Thermosynechococcus</taxon>
    </lineage>
</organism>
<dbReference type="AlphaFoldDB" id="Q8DJH0"/>
<dbReference type="KEGG" id="tel:tsr1255"/>
<proteinExistence type="predicted"/>
<reference evidence="1 2" key="1">
    <citation type="journal article" date="2002" name="DNA Res.">
        <title>Complete genome structure of the thermophilic cyanobacterium Thermosynechococcus elongatus BP-1.</title>
        <authorList>
            <person name="Nakamura Y."/>
            <person name="Kaneko T."/>
            <person name="Sato S."/>
            <person name="Ikeuchi M."/>
            <person name="Katoh H."/>
            <person name="Sasamoto S."/>
            <person name="Watanabe A."/>
            <person name="Iriguchi M."/>
            <person name="Kawashima K."/>
            <person name="Kimura T."/>
            <person name="Kishida Y."/>
            <person name="Kiyokawa C."/>
            <person name="Kohara M."/>
            <person name="Matsumoto M."/>
            <person name="Matsuno A."/>
            <person name="Nakazaki N."/>
            <person name="Shimpo S."/>
            <person name="Sugimoto M."/>
            <person name="Takeuchi C."/>
            <person name="Yamada M."/>
            <person name="Tabata S."/>
        </authorList>
    </citation>
    <scope>NUCLEOTIDE SEQUENCE [LARGE SCALE GENOMIC DNA]</scope>
    <source>
        <strain evidence="2">IAM M-273 / NIES-2133 / BP-1</strain>
    </source>
</reference>
<keyword evidence="2" id="KW-1185">Reference proteome</keyword>
<dbReference type="EnsemblBacteria" id="BAC08807">
    <property type="protein sequence ID" value="BAC08807"/>
    <property type="gene ID" value="BAC08807"/>
</dbReference>
<evidence type="ECO:0000313" key="1">
    <source>
        <dbReference type="EMBL" id="BAC08807.1"/>
    </source>
</evidence>
<name>Q8DJH0_THEVB</name>
<protein>
    <submittedName>
        <fullName evidence="1">Tsr1255 protein</fullName>
    </submittedName>
</protein>
<gene>
    <name evidence="1" type="ordered locus">tsr1255</name>
</gene>
<dbReference type="EMBL" id="BA000039">
    <property type="protein sequence ID" value="BAC08807.1"/>
    <property type="molecule type" value="Genomic_DNA"/>
</dbReference>
<dbReference type="STRING" id="197221.gene:10747851"/>
<accession>Q8DJH0</accession>
<sequence length="96" mass="11081">MISAPWAPRAMMLLEGQNPRDGGQYRPLLYSRRLPGRGKRIAKAQGIDLGTPWWQSSPADAVVMPWRNFWPVLDFLYIYLLRSPEHCGKIEQISQK</sequence>
<dbReference type="Proteomes" id="UP000000440">
    <property type="component" value="Chromosome"/>
</dbReference>
<evidence type="ECO:0000313" key="2">
    <source>
        <dbReference type="Proteomes" id="UP000000440"/>
    </source>
</evidence>